<proteinExistence type="predicted"/>
<evidence type="ECO:0008006" key="3">
    <source>
        <dbReference type="Google" id="ProtNLM"/>
    </source>
</evidence>
<sequence length="210" mass="24844">MSSLFDNIINRVSKNNKKHRTQKVLDKRTFCRGCGFHVLKKTYKIHKKLFRNSDGIWLPHNMQPSRQKINKPLNLLKSEEMDKIKKMGKIKNAEKRQKSKKIYKNFCAFCGNCCIDGECKFDDKNFFEEQILHFCCLFAQNSNFLDQIILHNKCEYCQNEHFHVFLEKNRFSFASKNRRRNRTAPIALPSFTASKIAKSKKSKHFTQSPK</sequence>
<comment type="caution">
    <text evidence="1">The sequence shown here is derived from an EMBL/GenBank/DDBJ whole genome shotgun (WGS) entry which is preliminary data.</text>
</comment>
<evidence type="ECO:0000313" key="1">
    <source>
        <dbReference type="EMBL" id="MES1921711.1"/>
    </source>
</evidence>
<name>A0ABV2APV5_9EUKA</name>
<gene>
    <name evidence="1" type="ORF">MHBO_003241</name>
</gene>
<accession>A0ABV2APV5</accession>
<protein>
    <recommendedName>
        <fullName evidence="3">HNH homing endonuclease</fullName>
    </recommendedName>
</protein>
<dbReference type="EMBL" id="JBDODL010001661">
    <property type="protein sequence ID" value="MES1921711.1"/>
    <property type="molecule type" value="Genomic_DNA"/>
</dbReference>
<evidence type="ECO:0000313" key="2">
    <source>
        <dbReference type="Proteomes" id="UP001439008"/>
    </source>
</evidence>
<dbReference type="Proteomes" id="UP001439008">
    <property type="component" value="Unassembled WGS sequence"/>
</dbReference>
<organism evidence="1 2">
    <name type="scientific">Bonamia ostreae</name>
    <dbReference type="NCBI Taxonomy" id="126728"/>
    <lineage>
        <taxon>Eukaryota</taxon>
        <taxon>Sar</taxon>
        <taxon>Rhizaria</taxon>
        <taxon>Endomyxa</taxon>
        <taxon>Ascetosporea</taxon>
        <taxon>Haplosporida</taxon>
        <taxon>Bonamia</taxon>
    </lineage>
</organism>
<reference evidence="1 2" key="1">
    <citation type="journal article" date="2024" name="BMC Biol.">
        <title>Comparative genomics of Ascetosporea gives new insight into the evolutionary basis for animal parasitism in Rhizaria.</title>
        <authorList>
            <person name="Hiltunen Thoren M."/>
            <person name="Onut-Brannstrom I."/>
            <person name="Alfjorden A."/>
            <person name="Peckova H."/>
            <person name="Swords F."/>
            <person name="Hooper C."/>
            <person name="Holzer A.S."/>
            <person name="Bass D."/>
            <person name="Burki F."/>
        </authorList>
    </citation>
    <scope>NUCLEOTIDE SEQUENCE [LARGE SCALE GENOMIC DNA]</scope>
    <source>
        <strain evidence="1">20-A016</strain>
    </source>
</reference>
<keyword evidence="2" id="KW-1185">Reference proteome</keyword>